<proteinExistence type="predicted"/>
<dbReference type="AlphaFoldDB" id="M3EFH2"/>
<evidence type="ECO:0000313" key="1">
    <source>
        <dbReference type="EMBL" id="EMF79828.1"/>
    </source>
</evidence>
<organism evidence="1 2">
    <name type="scientific">Leptospira weilii serovar Topaz str. LT2116</name>
    <dbReference type="NCBI Taxonomy" id="1088540"/>
    <lineage>
        <taxon>Bacteria</taxon>
        <taxon>Pseudomonadati</taxon>
        <taxon>Spirochaetota</taxon>
        <taxon>Spirochaetia</taxon>
        <taxon>Leptospirales</taxon>
        <taxon>Leptospiraceae</taxon>
        <taxon>Leptospira</taxon>
    </lineage>
</organism>
<evidence type="ECO:0000313" key="2">
    <source>
        <dbReference type="Proteomes" id="UP000011770"/>
    </source>
</evidence>
<dbReference type="EMBL" id="AHOR02000075">
    <property type="protein sequence ID" value="EMF79828.1"/>
    <property type="molecule type" value="Genomic_DNA"/>
</dbReference>
<name>M3EFH2_9LEPT</name>
<reference evidence="1 2" key="1">
    <citation type="submission" date="2013-01" db="EMBL/GenBank/DDBJ databases">
        <authorList>
            <person name="Harkins D.M."/>
            <person name="Durkin A.S."/>
            <person name="Brinkac L.M."/>
            <person name="Haft D.H."/>
            <person name="Selengut J.D."/>
            <person name="Sanka R."/>
            <person name="DePew J."/>
            <person name="Purushe J."/>
            <person name="Tulsiani S.M."/>
            <person name="Graham G.C."/>
            <person name="Burns M.-A."/>
            <person name="Dohnt M.F."/>
            <person name="Smythe L.D."/>
            <person name="McKay D.B."/>
            <person name="Craig S.B."/>
            <person name="Vinetz J.M."/>
            <person name="Sutton G.G."/>
            <person name="Nierman W.C."/>
            <person name="Fouts D.E."/>
        </authorList>
    </citation>
    <scope>NUCLEOTIDE SEQUENCE [LARGE SCALE GENOMIC DNA]</scope>
    <source>
        <strain evidence="1 2">LT2116</strain>
    </source>
</reference>
<sequence length="40" mass="4490">METFESLERVPKPSDFNKIFTDCCSCSYVLGQTNSIQSAI</sequence>
<dbReference type="Proteomes" id="UP000011770">
    <property type="component" value="Unassembled WGS sequence"/>
</dbReference>
<gene>
    <name evidence="1" type="ORF">LEP1GSC188_1826</name>
</gene>
<comment type="caution">
    <text evidence="1">The sequence shown here is derived from an EMBL/GenBank/DDBJ whole genome shotgun (WGS) entry which is preliminary data.</text>
</comment>
<accession>M3EFH2</accession>
<protein>
    <submittedName>
        <fullName evidence="1">Uncharacterized protein</fullName>
    </submittedName>
</protein>